<sequence>MFLMQANQGRYFDQEISDRFLIKLPGELGKEIHDKWKATYPNNDDIKHLGIGPRIVFTFWQLQEKCKEYKIQKQVKKQSYAFCRNIYTSQSFPEKKRRKILRKSKRKFPRKDRNFRKPSTRKCHCYICGSIGKMQEHPHVKFKLNNETLESMLASEGIKAISGKKFSPEIYAGLEWNLSSFLDKPIFHYHI</sequence>
<comment type="caution">
    <text evidence="1">The sequence shown here is derived from an EMBL/GenBank/DDBJ whole genome shotgun (WGS) entry which is preliminary data.</text>
</comment>
<dbReference type="AlphaFoldDB" id="A0A8T3BJ79"/>
<reference evidence="1" key="1">
    <citation type="journal article" date="2022" name="Front. Genet.">
        <title>Chromosome-Scale Assembly of the Dendrobium nobile Genome Provides Insights Into the Molecular Mechanism of the Biosynthesis of the Medicinal Active Ingredient of Dendrobium.</title>
        <authorList>
            <person name="Xu Q."/>
            <person name="Niu S.-C."/>
            <person name="Li K.-L."/>
            <person name="Zheng P.-J."/>
            <person name="Zhang X.-J."/>
            <person name="Jia Y."/>
            <person name="Liu Y."/>
            <person name="Niu Y.-X."/>
            <person name="Yu L.-H."/>
            <person name="Chen D.-F."/>
            <person name="Zhang G.-Q."/>
        </authorList>
    </citation>
    <scope>NUCLEOTIDE SEQUENCE</scope>
    <source>
        <tissue evidence="1">Leaf</tissue>
    </source>
</reference>
<dbReference type="EMBL" id="JAGYWB010000008">
    <property type="protein sequence ID" value="KAI0513381.1"/>
    <property type="molecule type" value="Genomic_DNA"/>
</dbReference>
<protein>
    <submittedName>
        <fullName evidence="1">Uncharacterized protein</fullName>
    </submittedName>
</protein>
<accession>A0A8T3BJ79</accession>
<evidence type="ECO:0000313" key="1">
    <source>
        <dbReference type="EMBL" id="KAI0513381.1"/>
    </source>
</evidence>
<gene>
    <name evidence="1" type="ORF">KFK09_009398</name>
</gene>
<dbReference type="Pfam" id="PF22909">
    <property type="entry name" value="Caulimovir_coat_dom"/>
    <property type="match status" value="1"/>
</dbReference>
<keyword evidence="2" id="KW-1185">Reference proteome</keyword>
<dbReference type="Proteomes" id="UP000829196">
    <property type="component" value="Unassembled WGS sequence"/>
</dbReference>
<name>A0A8T3BJ79_DENNO</name>
<evidence type="ECO:0000313" key="2">
    <source>
        <dbReference type="Proteomes" id="UP000829196"/>
    </source>
</evidence>
<proteinExistence type="predicted"/>
<organism evidence="1 2">
    <name type="scientific">Dendrobium nobile</name>
    <name type="common">Orchid</name>
    <dbReference type="NCBI Taxonomy" id="94219"/>
    <lineage>
        <taxon>Eukaryota</taxon>
        <taxon>Viridiplantae</taxon>
        <taxon>Streptophyta</taxon>
        <taxon>Embryophyta</taxon>
        <taxon>Tracheophyta</taxon>
        <taxon>Spermatophyta</taxon>
        <taxon>Magnoliopsida</taxon>
        <taxon>Liliopsida</taxon>
        <taxon>Asparagales</taxon>
        <taxon>Orchidaceae</taxon>
        <taxon>Epidendroideae</taxon>
        <taxon>Malaxideae</taxon>
        <taxon>Dendrobiinae</taxon>
        <taxon>Dendrobium</taxon>
    </lineage>
</organism>